<dbReference type="GO" id="GO:0005506">
    <property type="term" value="F:iron ion binding"/>
    <property type="evidence" value="ECO:0007669"/>
    <property type="project" value="InterPro"/>
</dbReference>
<dbReference type="GO" id="GO:0051539">
    <property type="term" value="F:4 iron, 4 sulfur cluster binding"/>
    <property type="evidence" value="ECO:0007669"/>
    <property type="project" value="UniProtKB-UniRule"/>
</dbReference>
<feature type="region of interest" description="Disordered" evidence="8">
    <location>
        <begin position="1"/>
        <end position="21"/>
    </location>
</feature>
<dbReference type="GO" id="GO:0046429">
    <property type="term" value="F:4-hydroxy-3-methylbut-2-en-1-yl diphosphate synthase activity (ferredoxin)"/>
    <property type="evidence" value="ECO:0007669"/>
    <property type="project" value="UniProtKB-UniRule"/>
</dbReference>
<dbReference type="RefSeq" id="WP_124079764.1">
    <property type="nucleotide sequence ID" value="NZ_UWPJ01000018.1"/>
</dbReference>
<comment type="pathway">
    <text evidence="7">Isoprenoid biosynthesis; isopentenyl diphosphate biosynthesis via DXP pathway; isopentenyl diphosphate from 1-deoxy-D-xylulose 5-phosphate: step 5/6.</text>
</comment>
<evidence type="ECO:0000259" key="9">
    <source>
        <dbReference type="Pfam" id="PF04551"/>
    </source>
</evidence>
<dbReference type="InterPro" id="IPR016425">
    <property type="entry name" value="IspG_bac"/>
</dbReference>
<keyword evidence="2 7" id="KW-0479">Metal-binding</keyword>
<dbReference type="EC" id="1.17.7.3" evidence="7"/>
<keyword evidence="6 7" id="KW-0414">Isoprene biosynthesis</keyword>
<dbReference type="InterPro" id="IPR045854">
    <property type="entry name" value="NO2/SO3_Rdtase_4Fe4S_sf"/>
</dbReference>
<dbReference type="PIRSF" id="PIRSF004640">
    <property type="entry name" value="IspG"/>
    <property type="match status" value="1"/>
</dbReference>
<gene>
    <name evidence="7 11" type="primary">ispG</name>
    <name evidence="11" type="ORF">PIGHUM_02314</name>
</gene>
<dbReference type="SUPFAM" id="SSF56014">
    <property type="entry name" value="Nitrite and sulphite reductase 4Fe-4S domain-like"/>
    <property type="match status" value="1"/>
</dbReference>
<evidence type="ECO:0000256" key="6">
    <source>
        <dbReference type="ARBA" id="ARBA00023229"/>
    </source>
</evidence>
<dbReference type="PANTHER" id="PTHR30454">
    <property type="entry name" value="4-HYDROXY-3-METHYLBUT-2-EN-1-YL DIPHOSPHATE SYNTHASE"/>
    <property type="match status" value="1"/>
</dbReference>
<dbReference type="InterPro" id="IPR058578">
    <property type="entry name" value="IspG_TIM"/>
</dbReference>
<evidence type="ECO:0000256" key="8">
    <source>
        <dbReference type="SAM" id="MobiDB-lite"/>
    </source>
</evidence>
<evidence type="ECO:0000256" key="4">
    <source>
        <dbReference type="ARBA" id="ARBA00023004"/>
    </source>
</evidence>
<feature type="region of interest" description="Disordered" evidence="8">
    <location>
        <begin position="423"/>
        <end position="455"/>
    </location>
</feature>
<dbReference type="InterPro" id="IPR058579">
    <property type="entry name" value="IspG_C"/>
</dbReference>
<comment type="cofactor">
    <cofactor evidence="7">
        <name>[4Fe-4S] cluster</name>
        <dbReference type="ChEBI" id="CHEBI:49883"/>
    </cofactor>
    <text evidence="7">Binds 1 [4Fe-4S] cluster.</text>
</comment>
<dbReference type="Gene3D" id="3.30.413.10">
    <property type="entry name" value="Sulfite Reductase Hemoprotein, domain 1"/>
    <property type="match status" value="1"/>
</dbReference>
<sequence length="455" mass="48664">MNPLDSRIADQPFPAGPTPRRHARQVRIEWNGHAVAVGGDAPVMVQSMTNTDTADAIATAIQVKELAHAGSEVVRITVNTPEAAREVPAIREQLDRMGVNAPLVGDFHYNGHKLLTQFPECAQALSKYRINPGNMGAGKKRDDNFAQMIEVACRHGKPVRIGVNWGSLDQDLLARMMDENGRRAAPWEAQAVMRDALVVSAVDNARRAEELGLPGDRIILSCKVSNAQDLIAVYRDLARRCDYPLHLGLTEAGMGSKGIVASTAAMGILLQEGIGDTIRVSLTPEPNGDRTREVVVAQEILQSLGLRAFAPEVVACPGCGRTSSTVFQELAADIQSYLRAQMPVWRLKYPGAENLHVAVMGCVVNGPGESKFADIGISLPGNGEQPVAPVFIDGQRSMTLKGDRIAEEFQALVEAYVENRYGGNPPLRADARPPGGGTGGPAKPDPLCPGPCVGA</sequence>
<keyword evidence="12" id="KW-1185">Reference proteome</keyword>
<keyword evidence="1 7" id="KW-0004">4Fe-4S</keyword>
<comment type="similarity">
    <text evidence="7">Belongs to the IspG family.</text>
</comment>
<evidence type="ECO:0000256" key="2">
    <source>
        <dbReference type="ARBA" id="ARBA00022723"/>
    </source>
</evidence>
<dbReference type="Gene3D" id="3.20.20.20">
    <property type="entry name" value="Dihydropteroate synthase-like"/>
    <property type="match status" value="1"/>
</dbReference>
<evidence type="ECO:0000313" key="12">
    <source>
        <dbReference type="Proteomes" id="UP000277294"/>
    </source>
</evidence>
<dbReference type="NCBIfam" id="NF001540">
    <property type="entry name" value="PRK00366.1"/>
    <property type="match status" value="1"/>
</dbReference>
<dbReference type="AlphaFoldDB" id="A0A3P4B1S8"/>
<evidence type="ECO:0000259" key="10">
    <source>
        <dbReference type="Pfam" id="PF26540"/>
    </source>
</evidence>
<evidence type="ECO:0000313" key="11">
    <source>
        <dbReference type="EMBL" id="VCU70247.1"/>
    </source>
</evidence>
<dbReference type="Proteomes" id="UP000277294">
    <property type="component" value="Unassembled WGS sequence"/>
</dbReference>
<dbReference type="UniPathway" id="UPA00056">
    <property type="reaction ID" value="UER00096"/>
</dbReference>
<organism evidence="11 12">
    <name type="scientific">Pigmentiphaga humi</name>
    <dbReference type="NCBI Taxonomy" id="2478468"/>
    <lineage>
        <taxon>Bacteria</taxon>
        <taxon>Pseudomonadati</taxon>
        <taxon>Pseudomonadota</taxon>
        <taxon>Betaproteobacteria</taxon>
        <taxon>Burkholderiales</taxon>
        <taxon>Alcaligenaceae</taxon>
        <taxon>Pigmentiphaga</taxon>
    </lineage>
</organism>
<feature type="binding site" evidence="7">
    <location>
        <position position="319"/>
    </location>
    <ligand>
        <name>[4Fe-4S] cluster</name>
        <dbReference type="ChEBI" id="CHEBI:49883"/>
    </ligand>
</feature>
<dbReference type="InterPro" id="IPR004588">
    <property type="entry name" value="IspG_bac-typ"/>
</dbReference>
<dbReference type="PANTHER" id="PTHR30454:SF0">
    <property type="entry name" value="4-HYDROXY-3-METHYLBUT-2-EN-1-YL DIPHOSPHATE SYNTHASE (FERREDOXIN), CHLOROPLASTIC"/>
    <property type="match status" value="1"/>
</dbReference>
<comment type="function">
    <text evidence="7">Converts 2C-methyl-D-erythritol 2,4-cyclodiphosphate (ME-2,4cPP) into 1-hydroxy-2-methyl-2-(E)-butenyl 4-diphosphate.</text>
</comment>
<evidence type="ECO:0000256" key="1">
    <source>
        <dbReference type="ARBA" id="ARBA00022485"/>
    </source>
</evidence>
<feature type="binding site" evidence="7">
    <location>
        <position position="369"/>
    </location>
    <ligand>
        <name>[4Fe-4S] cluster</name>
        <dbReference type="ChEBI" id="CHEBI:49883"/>
    </ligand>
</feature>
<dbReference type="EMBL" id="UWPJ01000018">
    <property type="protein sequence ID" value="VCU70247.1"/>
    <property type="molecule type" value="Genomic_DNA"/>
</dbReference>
<evidence type="ECO:0000256" key="7">
    <source>
        <dbReference type="HAMAP-Rule" id="MF_00159"/>
    </source>
</evidence>
<dbReference type="HAMAP" id="MF_00159">
    <property type="entry name" value="IspG"/>
    <property type="match status" value="1"/>
</dbReference>
<keyword evidence="4 7" id="KW-0408">Iron</keyword>
<dbReference type="NCBIfam" id="TIGR00612">
    <property type="entry name" value="ispG_gcpE"/>
    <property type="match status" value="1"/>
</dbReference>
<dbReference type="Pfam" id="PF26540">
    <property type="entry name" value="GcpE_C"/>
    <property type="match status" value="1"/>
</dbReference>
<evidence type="ECO:0000256" key="3">
    <source>
        <dbReference type="ARBA" id="ARBA00023002"/>
    </source>
</evidence>
<name>A0A3P4B1S8_9BURK</name>
<dbReference type="FunFam" id="3.30.413.10:FF:000012">
    <property type="entry name" value="4-hydroxy-3-methylbut-2-en-1-yl diphosphate synthase (flavodoxin)"/>
    <property type="match status" value="1"/>
</dbReference>
<accession>A0A3P4B1S8</accession>
<feature type="binding site" evidence="7">
    <location>
        <position position="362"/>
    </location>
    <ligand>
        <name>[4Fe-4S] cluster</name>
        <dbReference type="ChEBI" id="CHEBI:49883"/>
    </ligand>
</feature>
<feature type="domain" description="IspG C-terminal" evidence="10">
    <location>
        <begin position="312"/>
        <end position="414"/>
    </location>
</feature>
<dbReference type="Pfam" id="PF04551">
    <property type="entry name" value="GcpE"/>
    <property type="match status" value="1"/>
</dbReference>
<protein>
    <recommendedName>
        <fullName evidence="7">4-hydroxy-3-methylbut-2-en-1-yl diphosphate synthase (flavodoxin)</fullName>
        <ecNumber evidence="7">1.17.7.3</ecNumber>
    </recommendedName>
    <alternativeName>
        <fullName evidence="7">1-hydroxy-2-methyl-2-(E)-butenyl 4-diphosphate synthase</fullName>
    </alternativeName>
</protein>
<keyword evidence="3 7" id="KW-0560">Oxidoreductase</keyword>
<reference evidence="11 12" key="1">
    <citation type="submission" date="2018-10" db="EMBL/GenBank/DDBJ databases">
        <authorList>
            <person name="Criscuolo A."/>
        </authorList>
    </citation>
    <scope>NUCLEOTIDE SEQUENCE [LARGE SCALE GENOMIC DNA]</scope>
    <source>
        <strain evidence="11">DnA1</strain>
    </source>
</reference>
<feature type="domain" description="IspG TIM-barrel" evidence="9">
    <location>
        <begin position="34"/>
        <end position="297"/>
    </location>
</feature>
<dbReference type="GO" id="GO:0019288">
    <property type="term" value="P:isopentenyl diphosphate biosynthetic process, methylerythritol 4-phosphate pathway"/>
    <property type="evidence" value="ECO:0007669"/>
    <property type="project" value="UniProtKB-UniRule"/>
</dbReference>
<feature type="binding site" evidence="7">
    <location>
        <position position="316"/>
    </location>
    <ligand>
        <name>[4Fe-4S] cluster</name>
        <dbReference type="ChEBI" id="CHEBI:49883"/>
    </ligand>
</feature>
<dbReference type="InterPro" id="IPR011005">
    <property type="entry name" value="Dihydropteroate_synth-like_sf"/>
</dbReference>
<evidence type="ECO:0000256" key="5">
    <source>
        <dbReference type="ARBA" id="ARBA00023014"/>
    </source>
</evidence>
<dbReference type="OrthoDB" id="9803214at2"/>
<dbReference type="GO" id="GO:0016114">
    <property type="term" value="P:terpenoid biosynthetic process"/>
    <property type="evidence" value="ECO:0007669"/>
    <property type="project" value="InterPro"/>
</dbReference>
<proteinExistence type="inferred from homology"/>
<keyword evidence="5 7" id="KW-0411">Iron-sulfur</keyword>
<comment type="catalytic activity">
    <reaction evidence="7">
        <text>(2E)-4-hydroxy-3-methylbut-2-enyl diphosphate + oxidized [flavodoxin] + H2O + 2 H(+) = 2-C-methyl-D-erythritol 2,4-cyclic diphosphate + reduced [flavodoxin]</text>
        <dbReference type="Rhea" id="RHEA:43604"/>
        <dbReference type="Rhea" id="RHEA-COMP:10622"/>
        <dbReference type="Rhea" id="RHEA-COMP:10623"/>
        <dbReference type="ChEBI" id="CHEBI:15377"/>
        <dbReference type="ChEBI" id="CHEBI:15378"/>
        <dbReference type="ChEBI" id="CHEBI:57618"/>
        <dbReference type="ChEBI" id="CHEBI:58210"/>
        <dbReference type="ChEBI" id="CHEBI:58483"/>
        <dbReference type="ChEBI" id="CHEBI:128753"/>
        <dbReference type="EC" id="1.17.7.3"/>
    </reaction>
</comment>
<dbReference type="GO" id="GO:0141197">
    <property type="term" value="F:4-hydroxy-3-methylbut-2-enyl-diphosphate synthase activity (flavodoxin)"/>
    <property type="evidence" value="ECO:0007669"/>
    <property type="project" value="UniProtKB-EC"/>
</dbReference>